<feature type="domain" description="Tyr recombinase" evidence="4">
    <location>
        <begin position="26"/>
        <end position="213"/>
    </location>
</feature>
<comment type="similarity">
    <text evidence="1">Belongs to the 'phage' integrase family.</text>
</comment>
<keyword evidence="2" id="KW-0238">DNA-binding</keyword>
<evidence type="ECO:0000256" key="3">
    <source>
        <dbReference type="ARBA" id="ARBA00023172"/>
    </source>
</evidence>
<evidence type="ECO:0000256" key="1">
    <source>
        <dbReference type="ARBA" id="ARBA00008857"/>
    </source>
</evidence>
<organism evidence="5">
    <name type="scientific">Telmatobacter sp. DSM 110680</name>
    <dbReference type="NCBI Taxonomy" id="3036704"/>
    <lineage>
        <taxon>Bacteria</taxon>
        <taxon>Pseudomonadati</taxon>
        <taxon>Acidobacteriota</taxon>
        <taxon>Terriglobia</taxon>
        <taxon>Terriglobales</taxon>
        <taxon>Acidobacteriaceae</taxon>
        <taxon>Telmatobacter</taxon>
    </lineage>
</organism>
<dbReference type="EMBL" id="CP121196">
    <property type="protein sequence ID" value="XBH20122.1"/>
    <property type="molecule type" value="Genomic_DNA"/>
</dbReference>
<dbReference type="PANTHER" id="PTHR30349">
    <property type="entry name" value="PHAGE INTEGRASE-RELATED"/>
    <property type="match status" value="1"/>
</dbReference>
<reference evidence="5" key="1">
    <citation type="submission" date="2023-03" db="EMBL/GenBank/DDBJ databases">
        <title>Edaphobacter sp.</title>
        <authorList>
            <person name="Huber K.J."/>
            <person name="Papendorf J."/>
            <person name="Pilke C."/>
            <person name="Bunk B."/>
            <person name="Sproeer C."/>
            <person name="Pester M."/>
        </authorList>
    </citation>
    <scope>NUCLEOTIDE SEQUENCE</scope>
    <source>
        <strain evidence="5">DSM 110680</strain>
    </source>
</reference>
<keyword evidence="3" id="KW-0233">DNA recombination</keyword>
<dbReference type="Gene3D" id="1.10.443.10">
    <property type="entry name" value="Intergrase catalytic core"/>
    <property type="match status" value="1"/>
</dbReference>
<dbReference type="GO" id="GO:0015074">
    <property type="term" value="P:DNA integration"/>
    <property type="evidence" value="ECO:0007669"/>
    <property type="project" value="InterPro"/>
</dbReference>
<dbReference type="SUPFAM" id="SSF56349">
    <property type="entry name" value="DNA breaking-rejoining enzymes"/>
    <property type="match status" value="1"/>
</dbReference>
<dbReference type="InterPro" id="IPR011010">
    <property type="entry name" value="DNA_brk_join_enz"/>
</dbReference>
<evidence type="ECO:0000256" key="2">
    <source>
        <dbReference type="ARBA" id="ARBA00023125"/>
    </source>
</evidence>
<protein>
    <submittedName>
        <fullName evidence="5">Site-specific integrase</fullName>
    </submittedName>
</protein>
<dbReference type="InterPro" id="IPR002104">
    <property type="entry name" value="Integrase_catalytic"/>
</dbReference>
<evidence type="ECO:0000313" key="5">
    <source>
        <dbReference type="EMBL" id="XBH20122.1"/>
    </source>
</evidence>
<dbReference type="PROSITE" id="PS51898">
    <property type="entry name" value="TYR_RECOMBINASE"/>
    <property type="match status" value="1"/>
</dbReference>
<dbReference type="Pfam" id="PF00589">
    <property type="entry name" value="Phage_integrase"/>
    <property type="match status" value="1"/>
</dbReference>
<accession>A0AAU7DPL8</accession>
<dbReference type="GO" id="GO:0003677">
    <property type="term" value="F:DNA binding"/>
    <property type="evidence" value="ECO:0007669"/>
    <property type="project" value="UniProtKB-KW"/>
</dbReference>
<dbReference type="InterPro" id="IPR013762">
    <property type="entry name" value="Integrase-like_cat_sf"/>
</dbReference>
<evidence type="ECO:0000259" key="4">
    <source>
        <dbReference type="PROSITE" id="PS51898"/>
    </source>
</evidence>
<dbReference type="CDD" id="cd01189">
    <property type="entry name" value="INT_ICEBs1_C_like"/>
    <property type="match status" value="1"/>
</dbReference>
<sequence>MWSGILDISRNPISLVRNIGATRTVRKARSLTVEQFQALLTELQEPFATMALLSVCLGLRISEALGLRWSDVNWIASRLSVQRGIVNQIVGDVKTRGSAKTFDVAVELLDRLKSCRQHSDFSAAEDWVFASPFKLGRLPYSYTGTRQELERASKAAGIGHISSHVFRHTYRSWLDAVKTPIAVQQKMMRHQDIRTTMNIYGDVVTDEMSTAGLRVAELAFQFNGAQAERETS</sequence>
<gene>
    <name evidence="5" type="ORF">P8935_12210</name>
</gene>
<proteinExistence type="inferred from homology"/>
<name>A0AAU7DPL8_9BACT</name>
<dbReference type="GO" id="GO:0006310">
    <property type="term" value="P:DNA recombination"/>
    <property type="evidence" value="ECO:0007669"/>
    <property type="project" value="UniProtKB-KW"/>
</dbReference>
<dbReference type="AlphaFoldDB" id="A0AAU7DPL8"/>
<dbReference type="InterPro" id="IPR050090">
    <property type="entry name" value="Tyrosine_recombinase_XerCD"/>
</dbReference>
<dbReference type="PANTHER" id="PTHR30349:SF41">
    <property type="entry name" value="INTEGRASE_RECOMBINASE PROTEIN MJ0367-RELATED"/>
    <property type="match status" value="1"/>
</dbReference>